<keyword evidence="2" id="KW-1185">Reference proteome</keyword>
<protein>
    <submittedName>
        <fullName evidence="1">Uncharacterized protein</fullName>
    </submittedName>
</protein>
<name>A0A080WJX0_TRIRC</name>
<dbReference type="Proteomes" id="UP000008864">
    <property type="component" value="Unassembled WGS sequence"/>
</dbReference>
<evidence type="ECO:0000313" key="1">
    <source>
        <dbReference type="EMBL" id="KFL61037.1"/>
    </source>
</evidence>
<dbReference type="VEuPathDB" id="FungiDB:TERG_11928"/>
<dbReference type="HOGENOM" id="CLU_2005538_0_0_1"/>
<organism evidence="1 2">
    <name type="scientific">Trichophyton rubrum (strain ATCC MYA-4607 / CBS 118892)</name>
    <name type="common">Athlete's foot fungus</name>
    <dbReference type="NCBI Taxonomy" id="559305"/>
    <lineage>
        <taxon>Eukaryota</taxon>
        <taxon>Fungi</taxon>
        <taxon>Dikarya</taxon>
        <taxon>Ascomycota</taxon>
        <taxon>Pezizomycotina</taxon>
        <taxon>Eurotiomycetes</taxon>
        <taxon>Eurotiomycetidae</taxon>
        <taxon>Onygenales</taxon>
        <taxon>Arthrodermataceae</taxon>
        <taxon>Trichophyton</taxon>
    </lineage>
</organism>
<dbReference type="InParanoid" id="A0A080WJX0"/>
<accession>A0A080WJX0</accession>
<dbReference type="EMBL" id="GG700650">
    <property type="protein sequence ID" value="KFL61037.1"/>
    <property type="molecule type" value="Genomic_DNA"/>
</dbReference>
<reference evidence="2" key="1">
    <citation type="journal article" date="2012" name="MBio">
        <title>Comparative genome analysis of Trichophyton rubrum and related dermatophytes reveals candidate genes involved in infection.</title>
        <authorList>
            <person name="Martinez D.A."/>
            <person name="Oliver B.G."/>
            <person name="Graeser Y."/>
            <person name="Goldberg J.M."/>
            <person name="Li W."/>
            <person name="Martinez-Rossi N.M."/>
            <person name="Monod M."/>
            <person name="Shelest E."/>
            <person name="Barton R.C."/>
            <person name="Birch E."/>
            <person name="Brakhage A.A."/>
            <person name="Chen Z."/>
            <person name="Gurr S.J."/>
            <person name="Heiman D."/>
            <person name="Heitman J."/>
            <person name="Kosti I."/>
            <person name="Rossi A."/>
            <person name="Saif S."/>
            <person name="Samalova M."/>
            <person name="Saunders C.W."/>
            <person name="Shea T."/>
            <person name="Summerbell R.C."/>
            <person name="Xu J."/>
            <person name="Young S."/>
            <person name="Zeng Q."/>
            <person name="Birren B.W."/>
            <person name="Cuomo C.A."/>
            <person name="White T.C."/>
        </authorList>
    </citation>
    <scope>NUCLEOTIDE SEQUENCE [LARGE SCALE GENOMIC DNA]</scope>
    <source>
        <strain evidence="2">ATCC MYA-4607 / CBS 118892</strain>
    </source>
</reference>
<sequence length="124" mass="14019">MRAGWRMRKTGFQVRRNSSEKIVWFPGLRTISDPWGTSMVSGASLTSLVLNINLVWLLGSRRMLACSLTTEILPAAFDSVTSFIISSYPLLYMARAWVFSSSVHSSTCLARRPFSPRNMRVSRK</sequence>
<dbReference type="RefSeq" id="XP_047605802.1">
    <property type="nucleotide sequence ID" value="XM_047750965.1"/>
</dbReference>
<dbReference type="AlphaFoldDB" id="A0A080WJX0"/>
<evidence type="ECO:0000313" key="2">
    <source>
        <dbReference type="Proteomes" id="UP000008864"/>
    </source>
</evidence>
<gene>
    <name evidence="1" type="ORF">TERG_11928</name>
</gene>
<proteinExistence type="predicted"/>
<dbReference type="GeneID" id="71777268"/>